<evidence type="ECO:0000256" key="3">
    <source>
        <dbReference type="ARBA" id="ARBA00022729"/>
    </source>
</evidence>
<dbReference type="EMBL" id="JH004546">
    <property type="protein sequence ID" value="EGW05478.1"/>
    <property type="molecule type" value="Genomic_DNA"/>
</dbReference>
<organism evidence="6 7">
    <name type="scientific">Cricetulus griseus</name>
    <name type="common">Chinese hamster</name>
    <name type="synonym">Cricetulus barabensis griseus</name>
    <dbReference type="NCBI Taxonomy" id="10029"/>
    <lineage>
        <taxon>Eukaryota</taxon>
        <taxon>Metazoa</taxon>
        <taxon>Chordata</taxon>
        <taxon>Craniata</taxon>
        <taxon>Vertebrata</taxon>
        <taxon>Euteleostomi</taxon>
        <taxon>Mammalia</taxon>
        <taxon>Eutheria</taxon>
        <taxon>Euarchontoglires</taxon>
        <taxon>Glires</taxon>
        <taxon>Rodentia</taxon>
        <taxon>Myomorpha</taxon>
        <taxon>Muroidea</taxon>
        <taxon>Cricetidae</taxon>
        <taxon>Cricetinae</taxon>
        <taxon>Cricetulus</taxon>
    </lineage>
</organism>
<dbReference type="InterPro" id="IPR016126">
    <property type="entry name" value="Secretoglobin"/>
</dbReference>
<comment type="similarity">
    <text evidence="4">Belongs to the secretoglobin family. Lipophilin subfamily.</text>
</comment>
<dbReference type="GO" id="GO:0005615">
    <property type="term" value="C:extracellular space"/>
    <property type="evidence" value="ECO:0007669"/>
    <property type="project" value="TreeGrafter"/>
</dbReference>
<dbReference type="InParanoid" id="G3IM86"/>
<accession>G3IM86</accession>
<dbReference type="PANTHER" id="PTHR11332:SF6">
    <property type="entry name" value="SECRETOGLOBIN FAMILY 1D MEMBER 4"/>
    <property type="match status" value="1"/>
</dbReference>
<feature type="chain" id="PRO_5003445728" evidence="5">
    <location>
        <begin position="22"/>
        <end position="95"/>
    </location>
</feature>
<feature type="signal peptide" evidence="5">
    <location>
        <begin position="1"/>
        <end position="21"/>
    </location>
</feature>
<dbReference type="Gene3D" id="1.20.920.50">
    <property type="match status" value="1"/>
</dbReference>
<evidence type="ECO:0000256" key="5">
    <source>
        <dbReference type="SAM" id="SignalP"/>
    </source>
</evidence>
<evidence type="ECO:0000256" key="4">
    <source>
        <dbReference type="ARBA" id="ARBA00038364"/>
    </source>
</evidence>
<dbReference type="PANTHER" id="PTHR11332">
    <property type="entry name" value="SECRETOGLOBIN FAMILY 1D"/>
    <property type="match status" value="1"/>
</dbReference>
<gene>
    <name evidence="6" type="ORF">I79_025019</name>
</gene>
<protein>
    <submittedName>
        <fullName evidence="6">Prostatic steroid-binding protein C1</fullName>
    </submittedName>
</protein>
<dbReference type="STRING" id="10029.G3IM86"/>
<keyword evidence="2" id="KW-0964">Secreted</keyword>
<keyword evidence="3 5" id="KW-0732">Signal</keyword>
<sequence length="95" mass="10667">MRLSLCLLLVILAVHCYEADAALVCRAVVRESSVFLMGYEETMRKELEKYDAPPEAVEAKLEVKRCVDSNLSTLEKAEIAKILTVKFHGKLIPSQ</sequence>
<dbReference type="CDD" id="cd00633">
    <property type="entry name" value="Secretoglobin"/>
    <property type="match status" value="1"/>
</dbReference>
<dbReference type="InterPro" id="IPR053723">
    <property type="entry name" value="Secretoglobin_Domain_sf"/>
</dbReference>
<dbReference type="PROSITE" id="PS51311">
    <property type="entry name" value="SCGB"/>
    <property type="match status" value="1"/>
</dbReference>
<name>G3IM86_CRIGR</name>
<comment type="subcellular location">
    <subcellularLocation>
        <location evidence="1">Secreted</location>
    </subcellularLocation>
</comment>
<proteinExistence type="inferred from homology"/>
<dbReference type="Proteomes" id="UP000001075">
    <property type="component" value="Unassembled WGS sequence"/>
</dbReference>
<dbReference type="FunCoup" id="G3IM86">
    <property type="interactions" value="40"/>
</dbReference>
<dbReference type="Pfam" id="PF01099">
    <property type="entry name" value="Uteroglobin"/>
    <property type="match status" value="1"/>
</dbReference>
<dbReference type="AlphaFoldDB" id="G3IM86"/>
<dbReference type="SUPFAM" id="SSF48201">
    <property type="entry name" value="Uteroglobin-like"/>
    <property type="match status" value="1"/>
</dbReference>
<evidence type="ECO:0000313" key="6">
    <source>
        <dbReference type="EMBL" id="EGW05478.1"/>
    </source>
</evidence>
<dbReference type="InterPro" id="IPR035960">
    <property type="entry name" value="Secretoglobin_sf"/>
</dbReference>
<evidence type="ECO:0000313" key="7">
    <source>
        <dbReference type="Proteomes" id="UP000001075"/>
    </source>
</evidence>
<evidence type="ECO:0000256" key="2">
    <source>
        <dbReference type="ARBA" id="ARBA00022525"/>
    </source>
</evidence>
<reference evidence="7" key="1">
    <citation type="journal article" date="2011" name="Nat. Biotechnol.">
        <title>The genomic sequence of the Chinese hamster ovary (CHO)-K1 cell line.</title>
        <authorList>
            <person name="Xu X."/>
            <person name="Nagarajan H."/>
            <person name="Lewis N.E."/>
            <person name="Pan S."/>
            <person name="Cai Z."/>
            <person name="Liu X."/>
            <person name="Chen W."/>
            <person name="Xie M."/>
            <person name="Wang W."/>
            <person name="Hammond S."/>
            <person name="Andersen M.R."/>
            <person name="Neff N."/>
            <person name="Passarelli B."/>
            <person name="Koh W."/>
            <person name="Fan H.C."/>
            <person name="Wang J."/>
            <person name="Gui Y."/>
            <person name="Lee K.H."/>
            <person name="Betenbaugh M.J."/>
            <person name="Quake S.R."/>
            <person name="Famili I."/>
            <person name="Palsson B.O."/>
            <person name="Wang J."/>
        </authorList>
    </citation>
    <scope>NUCLEOTIDE SEQUENCE [LARGE SCALE GENOMIC DNA]</scope>
    <source>
        <strain evidence="7">CHO K1 cell line</strain>
    </source>
</reference>
<evidence type="ECO:0000256" key="1">
    <source>
        <dbReference type="ARBA" id="ARBA00004613"/>
    </source>
</evidence>